<dbReference type="Pfam" id="PF00166">
    <property type="entry name" value="Cpn10"/>
    <property type="match status" value="1"/>
</dbReference>
<dbReference type="InterPro" id="IPR037124">
    <property type="entry name" value="Chaperonin_GroES_sf"/>
</dbReference>
<evidence type="ECO:0000313" key="3">
    <source>
        <dbReference type="EMBL" id="OBS58266.1"/>
    </source>
</evidence>
<dbReference type="InterPro" id="IPR020818">
    <property type="entry name" value="Chaperonin_GroES"/>
</dbReference>
<evidence type="ECO:0000256" key="2">
    <source>
        <dbReference type="RuleBase" id="RU003479"/>
    </source>
</evidence>
<name>A0A1A6FWF4_NEOLE</name>
<dbReference type="SUPFAM" id="SSF50129">
    <property type="entry name" value="GroES-like"/>
    <property type="match status" value="1"/>
</dbReference>
<gene>
    <name evidence="3" type="ORF">A6R68_10606</name>
</gene>
<dbReference type="InterPro" id="IPR011032">
    <property type="entry name" value="GroES-like_sf"/>
</dbReference>
<dbReference type="EMBL" id="LZPO01116839">
    <property type="protein sequence ID" value="OBS58266.1"/>
    <property type="molecule type" value="Genomic_DNA"/>
</dbReference>
<dbReference type="SMART" id="SM00883">
    <property type="entry name" value="Cpn10"/>
    <property type="match status" value="1"/>
</dbReference>
<accession>A0A1A6FWF4</accession>
<evidence type="ECO:0000313" key="4">
    <source>
        <dbReference type="Proteomes" id="UP000092124"/>
    </source>
</evidence>
<dbReference type="Proteomes" id="UP000092124">
    <property type="component" value="Unassembled WGS sequence"/>
</dbReference>
<organism evidence="3 4">
    <name type="scientific">Neotoma lepida</name>
    <name type="common">Desert woodrat</name>
    <dbReference type="NCBI Taxonomy" id="56216"/>
    <lineage>
        <taxon>Eukaryota</taxon>
        <taxon>Metazoa</taxon>
        <taxon>Chordata</taxon>
        <taxon>Craniata</taxon>
        <taxon>Vertebrata</taxon>
        <taxon>Euteleostomi</taxon>
        <taxon>Mammalia</taxon>
        <taxon>Eutheria</taxon>
        <taxon>Euarchontoglires</taxon>
        <taxon>Glires</taxon>
        <taxon>Rodentia</taxon>
        <taxon>Myomorpha</taxon>
        <taxon>Muroidea</taxon>
        <taxon>Cricetidae</taxon>
        <taxon>Neotominae</taxon>
        <taxon>Neotoma</taxon>
    </lineage>
</organism>
<evidence type="ECO:0000256" key="1">
    <source>
        <dbReference type="ARBA" id="ARBA00023186"/>
    </source>
</evidence>
<comment type="similarity">
    <text evidence="2">Belongs to the GroES chaperonin family.</text>
</comment>
<sequence>SDWWTPLAAAAEVQSPSCSVKTQVRISRVFPPLFDRTLVEGSAAETAIKGGVMPLETPLGKVLQATVIAVGPGPKGWRDSTKYGGNKVVEDDKGYFSFRASSILGKRLIPLKR</sequence>
<proteinExistence type="inferred from homology"/>
<feature type="non-terminal residue" evidence="3">
    <location>
        <position position="1"/>
    </location>
</feature>
<dbReference type="AlphaFoldDB" id="A0A1A6FWF4"/>
<dbReference type="Gene3D" id="2.30.33.40">
    <property type="entry name" value="GroES chaperonin"/>
    <property type="match status" value="1"/>
</dbReference>
<dbReference type="GO" id="GO:0005524">
    <property type="term" value="F:ATP binding"/>
    <property type="evidence" value="ECO:0007669"/>
    <property type="project" value="InterPro"/>
</dbReference>
<dbReference type="OrthoDB" id="184876at2759"/>
<dbReference type="PRINTS" id="PR00297">
    <property type="entry name" value="CHAPERONIN10"/>
</dbReference>
<dbReference type="GO" id="GO:0044183">
    <property type="term" value="F:protein folding chaperone"/>
    <property type="evidence" value="ECO:0007669"/>
    <property type="project" value="InterPro"/>
</dbReference>
<dbReference type="STRING" id="56216.A0A1A6FWF4"/>
<reference evidence="3 4" key="1">
    <citation type="submission" date="2016-06" db="EMBL/GenBank/DDBJ databases">
        <title>The Draft Genome Sequence and Annotation of the Desert Woodrat Neotoma lepida.</title>
        <authorList>
            <person name="Campbell M."/>
            <person name="Oakeson K.F."/>
            <person name="Yandell M."/>
            <person name="Halpert J.R."/>
            <person name="Dearing D."/>
        </authorList>
    </citation>
    <scope>NUCLEOTIDE SEQUENCE [LARGE SCALE GENOMIC DNA]</scope>
    <source>
        <strain evidence="3">417</strain>
        <tissue evidence="3">Liver</tissue>
    </source>
</reference>
<feature type="non-terminal residue" evidence="3">
    <location>
        <position position="113"/>
    </location>
</feature>
<keyword evidence="1 2" id="KW-0143">Chaperone</keyword>
<evidence type="ECO:0008006" key="5">
    <source>
        <dbReference type="Google" id="ProtNLM"/>
    </source>
</evidence>
<protein>
    <recommendedName>
        <fullName evidence="5">10 kDa heat shock protein, mitochondrial</fullName>
    </recommendedName>
</protein>
<dbReference type="CDD" id="cd00320">
    <property type="entry name" value="cpn10"/>
    <property type="match status" value="1"/>
</dbReference>
<comment type="caution">
    <text evidence="3">The sequence shown here is derived from an EMBL/GenBank/DDBJ whole genome shotgun (WGS) entry which is preliminary data.</text>
</comment>
<keyword evidence="4" id="KW-1185">Reference proteome</keyword>